<reference evidence="1 2" key="1">
    <citation type="journal article" date="2018" name="Appl. Environ. Microbiol.">
        <title>Antimicrobial susceptibility testing and tentative epidemiological cut-off values of five Bacillus species relevant for use as animal feed additives or for plant protection.</title>
        <authorList>
            <person name="Agerso Y."/>
            <person name="Stuer-Lauridsen B."/>
            <person name="Bjerre K."/>
            <person name="Jensen M.G."/>
            <person name="Johansen E."/>
            <person name="Bennedsen M."/>
            <person name="Brockmann E."/>
            <person name="Nielsen B."/>
        </authorList>
    </citation>
    <scope>NUCLEOTIDE SEQUENCE [LARGE SCALE GENOMIC DNA]</scope>
    <source>
        <strain evidence="1 2">CHCC20162</strain>
    </source>
</reference>
<evidence type="ECO:0000313" key="1">
    <source>
        <dbReference type="EMBL" id="RDZ07729.1"/>
    </source>
</evidence>
<proteinExistence type="predicted"/>
<gene>
    <name evidence="1" type="ORF">C3744_27115</name>
</gene>
<protein>
    <submittedName>
        <fullName evidence="1">Uncharacterized protein</fullName>
    </submittedName>
</protein>
<dbReference type="Proteomes" id="UP000256519">
    <property type="component" value="Unassembled WGS sequence"/>
</dbReference>
<dbReference type="AlphaFoldDB" id="A0A3D8WUS8"/>
<evidence type="ECO:0000313" key="2">
    <source>
        <dbReference type="Proteomes" id="UP000256519"/>
    </source>
</evidence>
<name>A0A3D8WUS8_PRIMG</name>
<dbReference type="RefSeq" id="WP_097813116.1">
    <property type="nucleotide sequence ID" value="NZ_CP187630.1"/>
</dbReference>
<dbReference type="EMBL" id="PQWM01000052">
    <property type="protein sequence ID" value="RDZ07729.1"/>
    <property type="molecule type" value="Genomic_DNA"/>
</dbReference>
<organism evidence="1 2">
    <name type="scientific">Priestia megaterium</name>
    <name type="common">Bacillus megaterium</name>
    <dbReference type="NCBI Taxonomy" id="1404"/>
    <lineage>
        <taxon>Bacteria</taxon>
        <taxon>Bacillati</taxon>
        <taxon>Bacillota</taxon>
        <taxon>Bacilli</taxon>
        <taxon>Bacillales</taxon>
        <taxon>Bacillaceae</taxon>
        <taxon>Priestia</taxon>
    </lineage>
</organism>
<accession>A0A3D8WUS8</accession>
<sequence>MHYDSVDKNLAIKLAKDLIQNPNVKPIYTQEGIGFAFNDTVYSFSDLVSYFLDNIEKIKEW</sequence>
<comment type="caution">
    <text evidence="1">The sequence shown here is derived from an EMBL/GenBank/DDBJ whole genome shotgun (WGS) entry which is preliminary data.</text>
</comment>